<evidence type="ECO:0000313" key="2">
    <source>
        <dbReference type="EMBL" id="MBD2864937.1"/>
    </source>
</evidence>
<protein>
    <recommendedName>
        <fullName evidence="4">Tryptophan dimethylallyltransferase</fullName>
    </recommendedName>
</protein>
<dbReference type="AlphaFoldDB" id="A0A927CE52"/>
<organism evidence="2 3">
    <name type="scientific">Paenibacillus oceani</name>
    <dbReference type="NCBI Taxonomy" id="2772510"/>
    <lineage>
        <taxon>Bacteria</taxon>
        <taxon>Bacillati</taxon>
        <taxon>Bacillota</taxon>
        <taxon>Bacilli</taxon>
        <taxon>Bacillales</taxon>
        <taxon>Paenibacillaceae</taxon>
        <taxon>Paenibacillus</taxon>
    </lineage>
</organism>
<feature type="region of interest" description="Disordered" evidence="1">
    <location>
        <begin position="1"/>
        <end position="20"/>
    </location>
</feature>
<dbReference type="RefSeq" id="WP_190930558.1">
    <property type="nucleotide sequence ID" value="NZ_JACXJA010000035.1"/>
</dbReference>
<name>A0A927CE52_9BACL</name>
<proteinExistence type="predicted"/>
<keyword evidence="3" id="KW-1185">Reference proteome</keyword>
<evidence type="ECO:0000313" key="3">
    <source>
        <dbReference type="Proteomes" id="UP000639396"/>
    </source>
</evidence>
<reference evidence="2" key="1">
    <citation type="submission" date="2020-09" db="EMBL/GenBank/DDBJ databases">
        <title>A novel bacterium of genus Paenibacillus, isolated from South China Sea.</title>
        <authorList>
            <person name="Huang H."/>
            <person name="Mo K."/>
            <person name="Hu Y."/>
        </authorList>
    </citation>
    <scope>NUCLEOTIDE SEQUENCE</scope>
    <source>
        <strain evidence="2">IB182363</strain>
    </source>
</reference>
<dbReference type="Proteomes" id="UP000639396">
    <property type="component" value="Unassembled WGS sequence"/>
</dbReference>
<evidence type="ECO:0008006" key="4">
    <source>
        <dbReference type="Google" id="ProtNLM"/>
    </source>
</evidence>
<sequence>MERLPLDRTADRQRGHVPERAPEHALIQALEHYRHESPLPAARSAAALKRLLAGVSAEAAWRFSPLTADGYPVELGFTSTGDAIRYTVEFAGPRCEPAARLDRVLDVIAELAGEDSAGYRPDLLKPHIERLRYIQSMGRLAYGTWISGRHGLEGDAFKLYAEAPLSASSAVDSWIRDALGHVPLLTTRSPVLRMIGLDVATGRLEFYFRADGLQPWEVHRLMGRAGLADQAVDLLDLVEVVSDRSAAQRLPFTRAGFSLSVKPGPSELPAVFSLFSLARTVIGPDSIVRRRLLDVAERRGWPLRYYAAVSAPLAGQEHKRPPTRHGMLSFVAAPGVPPQLHIGLRPPP</sequence>
<dbReference type="EMBL" id="JACXJA010000035">
    <property type="protein sequence ID" value="MBD2864937.1"/>
    <property type="molecule type" value="Genomic_DNA"/>
</dbReference>
<comment type="caution">
    <text evidence="2">The sequence shown here is derived from an EMBL/GenBank/DDBJ whole genome shotgun (WGS) entry which is preliminary data.</text>
</comment>
<accession>A0A927CE52</accession>
<evidence type="ECO:0000256" key="1">
    <source>
        <dbReference type="SAM" id="MobiDB-lite"/>
    </source>
</evidence>
<gene>
    <name evidence="2" type="ORF">IDH45_23440</name>
</gene>